<keyword evidence="5" id="KW-0051">Antiviral defense</keyword>
<dbReference type="AlphaFoldDB" id="A0A4Q7DVN8"/>
<evidence type="ECO:0000256" key="3">
    <source>
        <dbReference type="ARBA" id="ARBA00016118"/>
    </source>
</evidence>
<sequence length="163" mass="19258">MYGSPRPHYNNPRYNNNLRYEEAKPNIKITFTDEHYVDEAEEVIKYCQKNHFKAPGSRGKDEVTYSQLRNLLGMTSAIFDATNIADLKTVYEKLTYFRIQLVYTAGRNEAMKSFIETSHLLEVVKEIDQKRADDEKEQRREIIRLCKYMEALVAYFKYYGGKD</sequence>
<comment type="similarity">
    <text evidence="2">Belongs to the CRISPR-associated Csm2 family.</text>
</comment>
<dbReference type="NCBIfam" id="TIGR01870">
    <property type="entry name" value="cas_TM1810_Csm2"/>
    <property type="match status" value="1"/>
</dbReference>
<dbReference type="GO" id="GO:0003723">
    <property type="term" value="F:RNA binding"/>
    <property type="evidence" value="ECO:0007669"/>
    <property type="project" value="UniProtKB-KW"/>
</dbReference>
<dbReference type="GO" id="GO:0051607">
    <property type="term" value="P:defense response to virus"/>
    <property type="evidence" value="ECO:0007669"/>
    <property type="project" value="UniProtKB-KW"/>
</dbReference>
<evidence type="ECO:0000256" key="4">
    <source>
        <dbReference type="ARBA" id="ARBA00022884"/>
    </source>
</evidence>
<protein>
    <recommendedName>
        <fullName evidence="3">CRISPR system Cms protein Csm2</fullName>
    </recommendedName>
    <alternativeName>
        <fullName evidence="6">CRISPR type III A-associated protein Csm2</fullName>
    </alternativeName>
</protein>
<comment type="caution">
    <text evidence="7">The sequence shown here is derived from an EMBL/GenBank/DDBJ whole genome shotgun (WGS) entry which is preliminary data.</text>
</comment>
<evidence type="ECO:0000256" key="6">
    <source>
        <dbReference type="ARBA" id="ARBA00031723"/>
    </source>
</evidence>
<accession>A0A4Q7DVN8</accession>
<dbReference type="Proteomes" id="UP000292818">
    <property type="component" value="Unassembled WGS sequence"/>
</dbReference>
<name>A0A4Q7DVN8_9LACO</name>
<dbReference type="InterPro" id="IPR010149">
    <property type="entry name" value="CRISPR-assoc_prot_Csm2_III-A"/>
</dbReference>
<comment type="function">
    <text evidence="1">This subunit may be involved in monitoring complementarity of crRNA and target RNA.</text>
</comment>
<evidence type="ECO:0000256" key="2">
    <source>
        <dbReference type="ARBA" id="ARBA00006896"/>
    </source>
</evidence>
<dbReference type="RefSeq" id="WP_051975784.1">
    <property type="nucleotide sequence ID" value="NZ_JAJAON010000080.1"/>
</dbReference>
<gene>
    <name evidence="7" type="ORF">LDELB18P1_0924</name>
</gene>
<proteinExistence type="inferred from homology"/>
<dbReference type="EMBL" id="SETJ01000038">
    <property type="protein sequence ID" value="RZM16574.1"/>
    <property type="molecule type" value="Genomic_DNA"/>
</dbReference>
<keyword evidence="4" id="KW-0694">RNA-binding</keyword>
<reference evidence="7 8" key="1">
    <citation type="submission" date="2019-01" db="EMBL/GenBank/DDBJ databases">
        <title>Colonization of the human gut by bovine bacteria present in Parmesan cheese.</title>
        <authorList>
            <person name="Lugli G.A."/>
            <person name="Milani C."/>
        </authorList>
    </citation>
    <scope>NUCLEOTIDE SEQUENCE [LARGE SCALE GENOMIC DNA]</scope>
    <source>
        <strain evidence="7 8">LDELB18P1</strain>
    </source>
</reference>
<evidence type="ECO:0000313" key="8">
    <source>
        <dbReference type="Proteomes" id="UP000292818"/>
    </source>
</evidence>
<organism evidence="7 8">
    <name type="scientific">Lactobacillus delbrueckii</name>
    <dbReference type="NCBI Taxonomy" id="1584"/>
    <lineage>
        <taxon>Bacteria</taxon>
        <taxon>Bacillati</taxon>
        <taxon>Bacillota</taxon>
        <taxon>Bacilli</taxon>
        <taxon>Lactobacillales</taxon>
        <taxon>Lactobacillaceae</taxon>
        <taxon>Lactobacillus</taxon>
    </lineage>
</organism>
<evidence type="ECO:0000313" key="7">
    <source>
        <dbReference type="EMBL" id="RZM16574.1"/>
    </source>
</evidence>
<evidence type="ECO:0000256" key="1">
    <source>
        <dbReference type="ARBA" id="ARBA00003640"/>
    </source>
</evidence>
<evidence type="ECO:0000256" key="5">
    <source>
        <dbReference type="ARBA" id="ARBA00023118"/>
    </source>
</evidence>
<dbReference type="Pfam" id="PF03750">
    <property type="entry name" value="Csm2_III-A"/>
    <property type="match status" value="1"/>
</dbReference>